<dbReference type="AlphaFoldDB" id="A0A2T0VBY8"/>
<evidence type="ECO:0000256" key="5">
    <source>
        <dbReference type="ARBA" id="ARBA00022989"/>
    </source>
</evidence>
<dbReference type="Pfam" id="PF10099">
    <property type="entry name" value="RskA_C"/>
    <property type="match status" value="1"/>
</dbReference>
<organism evidence="14 15">
    <name type="scientific">Glaciihabitans tibetensis</name>
    <dbReference type="NCBI Taxonomy" id="1266600"/>
    <lineage>
        <taxon>Bacteria</taxon>
        <taxon>Bacillati</taxon>
        <taxon>Actinomycetota</taxon>
        <taxon>Actinomycetes</taxon>
        <taxon>Micrococcales</taxon>
        <taxon>Microbacteriaceae</taxon>
        <taxon>Glaciihabitans</taxon>
    </lineage>
</organism>
<name>A0A2T0VBY8_9MICO</name>
<dbReference type="GO" id="GO:0016989">
    <property type="term" value="F:sigma factor antagonist activity"/>
    <property type="evidence" value="ECO:0007669"/>
    <property type="project" value="TreeGrafter"/>
</dbReference>
<dbReference type="InterPro" id="IPR041916">
    <property type="entry name" value="Anti_sigma_zinc_sf"/>
</dbReference>
<keyword evidence="15" id="KW-1185">Reference proteome</keyword>
<evidence type="ECO:0000256" key="7">
    <source>
        <dbReference type="ARBA" id="ARBA00023136"/>
    </source>
</evidence>
<keyword evidence="7 12" id="KW-0472">Membrane</keyword>
<evidence type="ECO:0000256" key="4">
    <source>
        <dbReference type="ARBA" id="ARBA00022692"/>
    </source>
</evidence>
<comment type="caution">
    <text evidence="14">The sequence shown here is derived from an EMBL/GenBank/DDBJ whole genome shotgun (WGS) entry which is preliminary data.</text>
</comment>
<dbReference type="GO" id="GO:0006417">
    <property type="term" value="P:regulation of translation"/>
    <property type="evidence" value="ECO:0007669"/>
    <property type="project" value="TreeGrafter"/>
</dbReference>
<dbReference type="EMBL" id="PVTL01000006">
    <property type="protein sequence ID" value="PRY67705.1"/>
    <property type="molecule type" value="Genomic_DNA"/>
</dbReference>
<evidence type="ECO:0000256" key="2">
    <source>
        <dbReference type="ARBA" id="ARBA00004236"/>
    </source>
</evidence>
<evidence type="ECO:0000259" key="13">
    <source>
        <dbReference type="Pfam" id="PF10099"/>
    </source>
</evidence>
<comment type="subcellular location">
    <subcellularLocation>
        <location evidence="2">Cell membrane</location>
    </subcellularLocation>
    <subcellularLocation>
        <location evidence="1">Membrane</location>
        <topology evidence="1">Single-pass membrane protein</topology>
    </subcellularLocation>
</comment>
<evidence type="ECO:0000313" key="15">
    <source>
        <dbReference type="Proteomes" id="UP000237983"/>
    </source>
</evidence>
<evidence type="ECO:0000256" key="3">
    <source>
        <dbReference type="ARBA" id="ARBA00022475"/>
    </source>
</evidence>
<feature type="transmembrane region" description="Helical" evidence="12">
    <location>
        <begin position="170"/>
        <end position="193"/>
    </location>
</feature>
<keyword evidence="5 12" id="KW-1133">Transmembrane helix</keyword>
<protein>
    <recommendedName>
        <fullName evidence="10">Regulator of SigK</fullName>
    </recommendedName>
    <alternativeName>
        <fullName evidence="9">Sigma-K anti-sigma factor RskA</fullName>
    </alternativeName>
</protein>
<evidence type="ECO:0000256" key="9">
    <source>
        <dbReference type="ARBA" id="ARBA00029829"/>
    </source>
</evidence>
<dbReference type="PANTHER" id="PTHR37461:SF1">
    <property type="entry name" value="ANTI-SIGMA-K FACTOR RSKA"/>
    <property type="match status" value="1"/>
</dbReference>
<dbReference type="InterPro" id="IPR051474">
    <property type="entry name" value="Anti-sigma-K/W_factor"/>
</dbReference>
<feature type="region of interest" description="Disordered" evidence="11">
    <location>
        <begin position="1"/>
        <end position="35"/>
    </location>
</feature>
<keyword evidence="4 12" id="KW-0812">Transmembrane</keyword>
<dbReference type="Gene3D" id="1.10.10.1320">
    <property type="entry name" value="Anti-sigma factor, zinc-finger domain"/>
    <property type="match status" value="1"/>
</dbReference>
<accession>A0A2T0VBY8</accession>
<feature type="domain" description="Anti-sigma K factor RskA C-terminal" evidence="13">
    <location>
        <begin position="174"/>
        <end position="312"/>
    </location>
</feature>
<evidence type="ECO:0000256" key="12">
    <source>
        <dbReference type="SAM" id="Phobius"/>
    </source>
</evidence>
<reference evidence="14 15" key="1">
    <citation type="submission" date="2018-03" db="EMBL/GenBank/DDBJ databases">
        <title>Genomic Encyclopedia of Type Strains, Phase III (KMG-III): the genomes of soil and plant-associated and newly described type strains.</title>
        <authorList>
            <person name="Whitman W."/>
        </authorList>
    </citation>
    <scope>NUCLEOTIDE SEQUENCE [LARGE SCALE GENOMIC DNA]</scope>
    <source>
        <strain evidence="14 15">CGMCC 1.12484</strain>
    </source>
</reference>
<feature type="region of interest" description="Disordered" evidence="11">
    <location>
        <begin position="300"/>
        <end position="319"/>
    </location>
</feature>
<evidence type="ECO:0000256" key="8">
    <source>
        <dbReference type="ARBA" id="ARBA00023163"/>
    </source>
</evidence>
<gene>
    <name evidence="14" type="ORF">B0I08_106314</name>
</gene>
<dbReference type="InterPro" id="IPR018764">
    <property type="entry name" value="RskA_C"/>
</dbReference>
<evidence type="ECO:0000313" key="14">
    <source>
        <dbReference type="EMBL" id="PRY67705.1"/>
    </source>
</evidence>
<keyword evidence="3" id="KW-1003">Cell membrane</keyword>
<proteinExistence type="predicted"/>
<dbReference type="GO" id="GO:0005886">
    <property type="term" value="C:plasma membrane"/>
    <property type="evidence" value="ECO:0007669"/>
    <property type="project" value="UniProtKB-SubCell"/>
</dbReference>
<feature type="region of interest" description="Disordered" evidence="11">
    <location>
        <begin position="130"/>
        <end position="156"/>
    </location>
</feature>
<dbReference type="Proteomes" id="UP000237983">
    <property type="component" value="Unassembled WGS sequence"/>
</dbReference>
<evidence type="ECO:0000256" key="11">
    <source>
        <dbReference type="SAM" id="MobiDB-lite"/>
    </source>
</evidence>
<keyword evidence="6" id="KW-0805">Transcription regulation</keyword>
<sequence length="319" mass="32988">MRNDDGTLGFPHQNSNPSEDDMNTAGGHGHPSDIALNSGAYVLNALSADERQEFETHLGESPTTRKEVTEMTETAALLGLSVTPVTPSPDLKRNLMAMIASTPQLPRQVEADAPTVPVASAAPAALLEPQGSAAPADPVEPQGTATPAAPSELRPRTAAKAQARWFNRPILAMTAVAAALALIVGGTGVVNLVNDATYQRQQADQLAQITSAEDMQQTVAAVSTGGTATLMWSEDLGKSVVVAEGLAELEGDETYELWYITGDGAATAAGLFTMDGSDSVWRVLEGEMQAGATIGVTVEPKGGSEQPTTDPIVAISSAA</sequence>
<evidence type="ECO:0000256" key="6">
    <source>
        <dbReference type="ARBA" id="ARBA00023015"/>
    </source>
</evidence>
<evidence type="ECO:0000256" key="10">
    <source>
        <dbReference type="ARBA" id="ARBA00030803"/>
    </source>
</evidence>
<evidence type="ECO:0000256" key="1">
    <source>
        <dbReference type="ARBA" id="ARBA00004167"/>
    </source>
</evidence>
<keyword evidence="8" id="KW-0804">Transcription</keyword>
<dbReference type="PANTHER" id="PTHR37461">
    <property type="entry name" value="ANTI-SIGMA-K FACTOR RSKA"/>
    <property type="match status" value="1"/>
</dbReference>